<reference evidence="1" key="1">
    <citation type="journal article" date="2023" name="G3 (Bethesda)">
        <title>A reference genome for the long-term kleptoplast-retaining sea slug Elysia crispata morphotype clarki.</title>
        <authorList>
            <person name="Eastman K.E."/>
            <person name="Pendleton A.L."/>
            <person name="Shaikh M.A."/>
            <person name="Suttiyut T."/>
            <person name="Ogas R."/>
            <person name="Tomko P."/>
            <person name="Gavelis G."/>
            <person name="Widhalm J.R."/>
            <person name="Wisecaver J.H."/>
        </authorList>
    </citation>
    <scope>NUCLEOTIDE SEQUENCE</scope>
    <source>
        <strain evidence="1">ECLA1</strain>
    </source>
</reference>
<name>A0AAE0YLH1_9GAST</name>
<dbReference type="AlphaFoldDB" id="A0AAE0YLH1"/>
<keyword evidence="2" id="KW-1185">Reference proteome</keyword>
<protein>
    <submittedName>
        <fullName evidence="1">Uncharacterized protein</fullName>
    </submittedName>
</protein>
<dbReference type="Proteomes" id="UP001283361">
    <property type="component" value="Unassembled WGS sequence"/>
</dbReference>
<sequence length="85" mass="10025">MNRRLVLYCFKSLKPILEPHRDENTLEETLNRKFDETQTTRMEISNVLQDIYKYIYLPEVVCQNMGGASTIDLELLEDIYGHDTV</sequence>
<organism evidence="1 2">
    <name type="scientific">Elysia crispata</name>
    <name type="common">lettuce slug</name>
    <dbReference type="NCBI Taxonomy" id="231223"/>
    <lineage>
        <taxon>Eukaryota</taxon>
        <taxon>Metazoa</taxon>
        <taxon>Spiralia</taxon>
        <taxon>Lophotrochozoa</taxon>
        <taxon>Mollusca</taxon>
        <taxon>Gastropoda</taxon>
        <taxon>Heterobranchia</taxon>
        <taxon>Euthyneura</taxon>
        <taxon>Panpulmonata</taxon>
        <taxon>Sacoglossa</taxon>
        <taxon>Placobranchoidea</taxon>
        <taxon>Plakobranchidae</taxon>
        <taxon>Elysia</taxon>
    </lineage>
</organism>
<evidence type="ECO:0000313" key="2">
    <source>
        <dbReference type="Proteomes" id="UP001283361"/>
    </source>
</evidence>
<dbReference type="EMBL" id="JAWDGP010005883">
    <property type="protein sequence ID" value="KAK3750373.1"/>
    <property type="molecule type" value="Genomic_DNA"/>
</dbReference>
<accession>A0AAE0YLH1</accession>
<comment type="caution">
    <text evidence="1">The sequence shown here is derived from an EMBL/GenBank/DDBJ whole genome shotgun (WGS) entry which is preliminary data.</text>
</comment>
<evidence type="ECO:0000313" key="1">
    <source>
        <dbReference type="EMBL" id="KAK3750373.1"/>
    </source>
</evidence>
<proteinExistence type="predicted"/>
<gene>
    <name evidence="1" type="ORF">RRG08_013899</name>
</gene>